<keyword evidence="16" id="KW-0150">Chloroplast</keyword>
<dbReference type="SUPFAM" id="SSF46626">
    <property type="entry name" value="Cytochrome c"/>
    <property type="match status" value="1"/>
</dbReference>
<evidence type="ECO:0000256" key="7">
    <source>
        <dbReference type="ARBA" id="ARBA00022982"/>
    </source>
</evidence>
<feature type="chain" id="PRO_5012893330" description="Cytochrome c-553" evidence="14">
    <location>
        <begin position="26"/>
        <end position="113"/>
    </location>
</feature>
<dbReference type="InterPro" id="IPR008168">
    <property type="entry name" value="Cyt_C_IC"/>
</dbReference>
<evidence type="ECO:0000256" key="1">
    <source>
        <dbReference type="ARBA" id="ARBA00002347"/>
    </source>
</evidence>
<geneLocation type="chloroplast" evidence="16"/>
<accession>A0A1Z1MNY9</accession>
<feature type="domain" description="Cytochrome c" evidence="15">
    <location>
        <begin position="28"/>
        <end position="108"/>
    </location>
</feature>
<dbReference type="GO" id="GO:0009543">
    <property type="term" value="C:chloroplast thylakoid lumen"/>
    <property type="evidence" value="ECO:0007669"/>
    <property type="project" value="UniProtKB-SubCell"/>
</dbReference>
<dbReference type="GO" id="GO:0009055">
    <property type="term" value="F:electron transfer activity"/>
    <property type="evidence" value="ECO:0007669"/>
    <property type="project" value="InterPro"/>
</dbReference>
<dbReference type="RefSeq" id="YP_009398592.1">
    <property type="nucleotide sequence ID" value="NC_035293.1"/>
</dbReference>
<organism evidence="16">
    <name type="scientific">Kuetzingia canaliculata</name>
    <name type="common">Red alga</name>
    <name type="synonym">Rytiphlaea canaliculata</name>
    <dbReference type="NCBI Taxonomy" id="228262"/>
    <lineage>
        <taxon>Eukaryota</taxon>
        <taxon>Rhodophyta</taxon>
        <taxon>Florideophyceae</taxon>
        <taxon>Rhodymeniophycidae</taxon>
        <taxon>Ceramiales</taxon>
        <taxon>Rhodomelaceae</taxon>
        <taxon>Amansieae</taxon>
        <taxon>Kuetzingia</taxon>
    </lineage>
</organism>
<name>A0A1Z1MNY9_KUECA</name>
<evidence type="ECO:0000256" key="3">
    <source>
        <dbReference type="ARBA" id="ARBA00009650"/>
    </source>
</evidence>
<evidence type="ECO:0000256" key="9">
    <source>
        <dbReference type="ARBA" id="ARBA00023078"/>
    </source>
</evidence>
<evidence type="ECO:0000256" key="12">
    <source>
        <dbReference type="ARBA" id="ARBA00033211"/>
    </source>
</evidence>
<dbReference type="EMBL" id="MF101449">
    <property type="protein sequence ID" value="ARW67778.1"/>
    <property type="molecule type" value="Genomic_DNA"/>
</dbReference>
<comment type="subcellular location">
    <subcellularLocation>
        <location evidence="2">Plastid</location>
        <location evidence="2">Chloroplast thylakoid lumen</location>
    </subcellularLocation>
</comment>
<dbReference type="PRINTS" id="PR00605">
    <property type="entry name" value="CYTCHROMECIC"/>
</dbReference>
<keyword evidence="8 13" id="KW-0408">Iron</keyword>
<keyword evidence="5 13" id="KW-0349">Heme</keyword>
<dbReference type="GeneID" id="33361150"/>
<protein>
    <recommendedName>
        <fullName evidence="12">Cytochrome c-553</fullName>
    </recommendedName>
    <alternativeName>
        <fullName evidence="11">Cytochrome c553</fullName>
    </alternativeName>
    <alternativeName>
        <fullName evidence="10">Soluble cytochrome f</fullName>
    </alternativeName>
</protein>
<evidence type="ECO:0000256" key="6">
    <source>
        <dbReference type="ARBA" id="ARBA00022723"/>
    </source>
</evidence>
<dbReference type="Pfam" id="PF13442">
    <property type="entry name" value="Cytochrome_CBB3"/>
    <property type="match status" value="1"/>
</dbReference>
<keyword evidence="9" id="KW-0793">Thylakoid</keyword>
<evidence type="ECO:0000256" key="11">
    <source>
        <dbReference type="ARBA" id="ARBA00031247"/>
    </source>
</evidence>
<keyword evidence="7" id="KW-0249">Electron transport</keyword>
<dbReference type="PANTHER" id="PTHR34688:SF2">
    <property type="entry name" value="CYTOCHROME C6, CHLOROPLASTIC"/>
    <property type="match status" value="1"/>
</dbReference>
<keyword evidence="4" id="KW-0813">Transport</keyword>
<keyword evidence="14" id="KW-0732">Signal</keyword>
<dbReference type="GO" id="GO:0005506">
    <property type="term" value="F:iron ion binding"/>
    <property type="evidence" value="ECO:0007669"/>
    <property type="project" value="InterPro"/>
</dbReference>
<evidence type="ECO:0000256" key="10">
    <source>
        <dbReference type="ARBA" id="ARBA00030448"/>
    </source>
</evidence>
<dbReference type="InterPro" id="IPR036909">
    <property type="entry name" value="Cyt_c-like_dom_sf"/>
</dbReference>
<sequence>MIKFLSTLLVSIFMLLFFNSQVVLADDIDLNEGEAVFSANCAACHANGKNLVIPEKTLEIEILSKNEISTVEAITKQVSGGKNAMPAFLDRLSETEINNVANYVLSQAKGHNW</sequence>
<dbReference type="PROSITE" id="PS51007">
    <property type="entry name" value="CYTC"/>
    <property type="match status" value="1"/>
</dbReference>
<dbReference type="PANTHER" id="PTHR34688">
    <property type="entry name" value="CYTOCHROME C6, CHLOROPLASTIC"/>
    <property type="match status" value="1"/>
</dbReference>
<keyword evidence="6 13" id="KW-0479">Metal-binding</keyword>
<dbReference type="InterPro" id="IPR023655">
    <property type="entry name" value="Cyt_C6"/>
</dbReference>
<dbReference type="InterPro" id="IPR009056">
    <property type="entry name" value="Cyt_c-like_dom"/>
</dbReference>
<comment type="function">
    <text evidence="1">Functions as an electron carrier between membrane-bound cytochrome b6-f and photosystem I in oxygenic photosynthesis.</text>
</comment>
<evidence type="ECO:0000256" key="4">
    <source>
        <dbReference type="ARBA" id="ARBA00022448"/>
    </source>
</evidence>
<dbReference type="Gene3D" id="1.10.760.10">
    <property type="entry name" value="Cytochrome c-like domain"/>
    <property type="match status" value="1"/>
</dbReference>
<dbReference type="GO" id="GO:0020037">
    <property type="term" value="F:heme binding"/>
    <property type="evidence" value="ECO:0007669"/>
    <property type="project" value="InterPro"/>
</dbReference>
<keyword evidence="16" id="KW-0934">Plastid</keyword>
<evidence type="ECO:0000256" key="8">
    <source>
        <dbReference type="ARBA" id="ARBA00023004"/>
    </source>
</evidence>
<dbReference type="AlphaFoldDB" id="A0A1Z1MNY9"/>
<feature type="signal peptide" evidence="14">
    <location>
        <begin position="1"/>
        <end position="25"/>
    </location>
</feature>
<reference evidence="16" key="1">
    <citation type="journal article" date="2017" name="J. Phycol.">
        <title>Analysis of chloroplast genomes and a supermatrix inform reclassification of the Rhodomelaceae (Rhodophyta).</title>
        <authorList>
            <person name="Diaz-Tapia P."/>
            <person name="Maggs C.A."/>
            <person name="West J.A."/>
            <person name="Verbruggen H."/>
        </authorList>
    </citation>
    <scope>NUCLEOTIDE SEQUENCE</scope>
    <source>
        <strain evidence="16">PD1540</strain>
    </source>
</reference>
<comment type="similarity">
    <text evidence="3">Belongs to the cytochrome c family. PetJ subfamily.</text>
</comment>
<evidence type="ECO:0000256" key="2">
    <source>
        <dbReference type="ARBA" id="ARBA00004456"/>
    </source>
</evidence>
<evidence type="ECO:0000313" key="16">
    <source>
        <dbReference type="EMBL" id="ARW67778.1"/>
    </source>
</evidence>
<gene>
    <name evidence="16" type="primary">petJ</name>
</gene>
<proteinExistence type="inferred from homology"/>
<evidence type="ECO:0000256" key="5">
    <source>
        <dbReference type="ARBA" id="ARBA00022617"/>
    </source>
</evidence>
<evidence type="ECO:0000256" key="14">
    <source>
        <dbReference type="SAM" id="SignalP"/>
    </source>
</evidence>
<evidence type="ECO:0000259" key="15">
    <source>
        <dbReference type="PROSITE" id="PS51007"/>
    </source>
</evidence>
<evidence type="ECO:0000256" key="13">
    <source>
        <dbReference type="PROSITE-ProRule" id="PRU00433"/>
    </source>
</evidence>